<organism evidence="1 2">
    <name type="scientific">Allacma fusca</name>
    <dbReference type="NCBI Taxonomy" id="39272"/>
    <lineage>
        <taxon>Eukaryota</taxon>
        <taxon>Metazoa</taxon>
        <taxon>Ecdysozoa</taxon>
        <taxon>Arthropoda</taxon>
        <taxon>Hexapoda</taxon>
        <taxon>Collembola</taxon>
        <taxon>Symphypleona</taxon>
        <taxon>Sminthuridae</taxon>
        <taxon>Allacma</taxon>
    </lineage>
</organism>
<protein>
    <submittedName>
        <fullName evidence="1">Uncharacterized protein</fullName>
    </submittedName>
</protein>
<reference evidence="1" key="1">
    <citation type="submission" date="2021-06" db="EMBL/GenBank/DDBJ databases">
        <authorList>
            <person name="Hodson N. C."/>
            <person name="Mongue J. A."/>
            <person name="Jaron S. K."/>
        </authorList>
    </citation>
    <scope>NUCLEOTIDE SEQUENCE</scope>
</reference>
<dbReference type="Proteomes" id="UP000708208">
    <property type="component" value="Unassembled WGS sequence"/>
</dbReference>
<sequence length="88" mass="10293">MLLFVLIPFERPLNKPGGREESAISHLGLLGSSHRLWLLTLITRARVYFNGVKCSFNVKSFHDPTKNKIDLELDTEMKLFFDFRERLK</sequence>
<keyword evidence="2" id="KW-1185">Reference proteome</keyword>
<dbReference type="AlphaFoldDB" id="A0A8J2NW63"/>
<name>A0A8J2NW63_9HEXA</name>
<accession>A0A8J2NW63</accession>
<evidence type="ECO:0000313" key="2">
    <source>
        <dbReference type="Proteomes" id="UP000708208"/>
    </source>
</evidence>
<proteinExistence type="predicted"/>
<gene>
    <name evidence="1" type="ORF">AFUS01_LOCUS9902</name>
</gene>
<evidence type="ECO:0000313" key="1">
    <source>
        <dbReference type="EMBL" id="CAG7720632.1"/>
    </source>
</evidence>
<comment type="caution">
    <text evidence="1">The sequence shown here is derived from an EMBL/GenBank/DDBJ whole genome shotgun (WGS) entry which is preliminary data.</text>
</comment>
<dbReference type="EMBL" id="CAJVCH010072322">
    <property type="protein sequence ID" value="CAG7720632.1"/>
    <property type="molecule type" value="Genomic_DNA"/>
</dbReference>